<feature type="region of interest" description="Disordered" evidence="1">
    <location>
        <begin position="310"/>
        <end position="420"/>
    </location>
</feature>
<feature type="compositionally biased region" description="Basic and acidic residues" evidence="1">
    <location>
        <begin position="204"/>
        <end position="244"/>
    </location>
</feature>
<feature type="compositionally biased region" description="Polar residues" evidence="1">
    <location>
        <begin position="257"/>
        <end position="276"/>
    </location>
</feature>
<feature type="compositionally biased region" description="Polar residues" evidence="1">
    <location>
        <begin position="109"/>
        <end position="118"/>
    </location>
</feature>
<evidence type="ECO:0000256" key="1">
    <source>
        <dbReference type="SAM" id="MobiDB-lite"/>
    </source>
</evidence>
<feature type="compositionally biased region" description="Polar residues" evidence="1">
    <location>
        <begin position="311"/>
        <end position="346"/>
    </location>
</feature>
<evidence type="ECO:0000313" key="3">
    <source>
        <dbReference type="Proteomes" id="UP001150538"/>
    </source>
</evidence>
<reference evidence="2" key="1">
    <citation type="submission" date="2022-07" db="EMBL/GenBank/DDBJ databases">
        <title>Phylogenomic reconstructions and comparative analyses of Kickxellomycotina fungi.</title>
        <authorList>
            <person name="Reynolds N.K."/>
            <person name="Stajich J.E."/>
            <person name="Barry K."/>
            <person name="Grigoriev I.V."/>
            <person name="Crous P."/>
            <person name="Smith M.E."/>
        </authorList>
    </citation>
    <scope>NUCLEOTIDE SEQUENCE</scope>
    <source>
        <strain evidence="2">NBRC 100468</strain>
    </source>
</reference>
<accession>A0A9W8ABU7</accession>
<evidence type="ECO:0000313" key="2">
    <source>
        <dbReference type="EMBL" id="KAJ1922338.1"/>
    </source>
</evidence>
<dbReference type="Proteomes" id="UP001150538">
    <property type="component" value="Unassembled WGS sequence"/>
</dbReference>
<dbReference type="EMBL" id="JANBPU010000001">
    <property type="protein sequence ID" value="KAJ1922338.1"/>
    <property type="molecule type" value="Genomic_DNA"/>
</dbReference>
<sequence length="494" mass="54859">MSESPTRPTTINNYGNETIQTNTQSPTRIASEKYVQIEDKITRRQKRWEPVRDLLHQATKNKLRWDGTHTDPFEADDDIFRGPKTALPEVKYSTSKSPNTHQPRKDGLSISTQTTPMLNSRCRSRGDSNKMYSVPNLHRQIPPLTTPKSSPNSESSSPVASTPLSRKASNNSTNGKTVQPGKQNRNITEPHLGHPNLSLVLGRNADEYTETPKNRYPARMREQARIGSMRKADKLAALRQKRQEAGASDTGGVDSEQIPQHQHSTTHSMLQSTPTGQAKHKEQPKTKEDYLDDEAFFNNSAFDVLLHEIYPSNSPTQPPQHISNNMSPSSHGTTQQQMTTPTVSRTSGEDALPSPLPTTSTKAKGYQFPSADSPLSTTPEFTINIPRTNLTNPPSTVDRTRHEKKKSRRRTNSLKNMGPIPLAASLQPEISALMAENSQMRNELGTMQNTLKTLSKLVLASCAANEAEIKELRRHISALDTPKTPLDQSPPMST</sequence>
<feature type="region of interest" description="Disordered" evidence="1">
    <location>
        <begin position="1"/>
        <end position="25"/>
    </location>
</feature>
<comment type="caution">
    <text evidence="2">The sequence shown here is derived from an EMBL/GenBank/DDBJ whole genome shotgun (WGS) entry which is preliminary data.</text>
</comment>
<keyword evidence="3" id="KW-1185">Reference proteome</keyword>
<feature type="compositionally biased region" description="Basic residues" evidence="1">
    <location>
        <begin position="402"/>
        <end position="412"/>
    </location>
</feature>
<protein>
    <submittedName>
        <fullName evidence="2">Uncharacterized protein</fullName>
    </submittedName>
</protein>
<feature type="compositionally biased region" description="Polar residues" evidence="1">
    <location>
        <begin position="92"/>
        <end position="101"/>
    </location>
</feature>
<dbReference type="OrthoDB" id="10677284at2759"/>
<proteinExistence type="predicted"/>
<dbReference type="AlphaFoldDB" id="A0A9W8ABU7"/>
<feature type="region of interest" description="Disordered" evidence="1">
    <location>
        <begin position="88"/>
        <end position="286"/>
    </location>
</feature>
<name>A0A9W8ABU7_9FUNG</name>
<feature type="compositionally biased region" description="Polar residues" evidence="1">
    <location>
        <begin position="373"/>
        <end position="397"/>
    </location>
</feature>
<organism evidence="2 3">
    <name type="scientific">Mycoemilia scoparia</name>
    <dbReference type="NCBI Taxonomy" id="417184"/>
    <lineage>
        <taxon>Eukaryota</taxon>
        <taxon>Fungi</taxon>
        <taxon>Fungi incertae sedis</taxon>
        <taxon>Zoopagomycota</taxon>
        <taxon>Kickxellomycotina</taxon>
        <taxon>Kickxellomycetes</taxon>
        <taxon>Kickxellales</taxon>
        <taxon>Kickxellaceae</taxon>
        <taxon>Mycoemilia</taxon>
    </lineage>
</organism>
<feature type="compositionally biased region" description="Polar residues" evidence="1">
    <location>
        <begin position="167"/>
        <end position="187"/>
    </location>
</feature>
<feature type="compositionally biased region" description="Low complexity" evidence="1">
    <location>
        <begin position="147"/>
        <end position="165"/>
    </location>
</feature>
<gene>
    <name evidence="2" type="ORF">H4219_000200</name>
</gene>